<dbReference type="OrthoDB" id="9766455at2"/>
<evidence type="ECO:0000256" key="1">
    <source>
        <dbReference type="ARBA" id="ARBA00004651"/>
    </source>
</evidence>
<keyword evidence="5 7" id="KW-1133">Transmembrane helix</keyword>
<feature type="transmembrane region" description="Helical" evidence="7">
    <location>
        <begin position="255"/>
        <end position="277"/>
    </location>
</feature>
<feature type="transmembrane region" description="Helical" evidence="7">
    <location>
        <begin position="289"/>
        <end position="310"/>
    </location>
</feature>
<protein>
    <submittedName>
        <fullName evidence="11">NupC/NupG family nucleoside CNT transporter</fullName>
    </submittedName>
</protein>
<evidence type="ECO:0000259" key="9">
    <source>
        <dbReference type="Pfam" id="PF07662"/>
    </source>
</evidence>
<accession>A0A3S9UUA1</accession>
<dbReference type="AlphaFoldDB" id="A0A3S9UUA1"/>
<dbReference type="EMBL" id="CP034346">
    <property type="protein sequence ID" value="AZS13854.1"/>
    <property type="molecule type" value="Genomic_DNA"/>
</dbReference>
<evidence type="ECO:0000256" key="4">
    <source>
        <dbReference type="ARBA" id="ARBA00022692"/>
    </source>
</evidence>
<dbReference type="InterPro" id="IPR011657">
    <property type="entry name" value="CNT_C_dom"/>
</dbReference>
<feature type="transmembrane region" description="Helical" evidence="7">
    <location>
        <begin position="27"/>
        <end position="47"/>
    </location>
</feature>
<dbReference type="PANTHER" id="PTHR10590:SF4">
    <property type="entry name" value="SOLUTE CARRIER FAMILY 28 MEMBER 3"/>
    <property type="match status" value="1"/>
</dbReference>
<comment type="similarity">
    <text evidence="2">Belongs to the concentrative nucleoside transporter (CNT) (TC 2.A.41) family.</text>
</comment>
<feature type="domain" description="Concentrative nucleoside transporter C-terminal" evidence="9">
    <location>
        <begin position="196"/>
        <end position="404"/>
    </location>
</feature>
<evidence type="ECO:0000313" key="12">
    <source>
        <dbReference type="Proteomes" id="UP000270678"/>
    </source>
</evidence>
<dbReference type="GO" id="GO:0015293">
    <property type="term" value="F:symporter activity"/>
    <property type="evidence" value="ECO:0007669"/>
    <property type="project" value="TreeGrafter"/>
</dbReference>
<dbReference type="InterPro" id="IPR011642">
    <property type="entry name" value="Gate_dom"/>
</dbReference>
<proteinExistence type="inferred from homology"/>
<dbReference type="RefSeq" id="WP_126995935.1">
    <property type="nucleotide sequence ID" value="NZ_CP034346.1"/>
</dbReference>
<feature type="transmembrane region" description="Helical" evidence="7">
    <location>
        <begin position="168"/>
        <end position="190"/>
    </location>
</feature>
<evidence type="ECO:0000313" key="11">
    <source>
        <dbReference type="EMBL" id="AZS13854.1"/>
    </source>
</evidence>
<dbReference type="Proteomes" id="UP000270678">
    <property type="component" value="Chromosome"/>
</dbReference>
<keyword evidence="4 7" id="KW-0812">Transmembrane</keyword>
<feature type="transmembrane region" description="Helical" evidence="7">
    <location>
        <begin position="384"/>
        <end position="406"/>
    </location>
</feature>
<sequence>MNILWGLLGCFVVFVIAYLMSDHKKNINYRTICIGFLIQLLFGFIVLKWDVGKQVIRAISGAITNLFHYGYEGLGFVFGSLADKTMPTGNIFAIRVAMLAVFITPLIGILYHFGIVQIFMRVIGGGLGRLLKTSRSESLAAAGNIFLGLQEIPIMIKPYMKYLTRSEMFAVMVGGLASVAGGIMVAYAALGIPMEYLLSASIMSAPAGLIIAKIIIPEREVPVKVDIHELEENKSGKKESIVNIISKGASAGMKMALQIVAMLIAFISMVALLNGLLGWIGGWFGFGELSLQLILGWVFSPIAFAIGVPWSEATMAGSFLGQKLVMNEMIAFGSFAEQMGHLSDKTVAIVSFALCGFANIGSMGIMLGSFSSLSPERSSEVGSLAFKAVIAGSLANLLSGAIAGMFF</sequence>
<keyword evidence="3" id="KW-1003">Cell membrane</keyword>
<keyword evidence="12" id="KW-1185">Reference proteome</keyword>
<dbReference type="Pfam" id="PF07670">
    <property type="entry name" value="Gate"/>
    <property type="match status" value="1"/>
</dbReference>
<dbReference type="KEGG" id="plut:EI981_04895"/>
<feature type="transmembrane region" description="Helical" evidence="7">
    <location>
        <begin position="96"/>
        <end position="119"/>
    </location>
</feature>
<evidence type="ECO:0000259" key="10">
    <source>
        <dbReference type="Pfam" id="PF07670"/>
    </source>
</evidence>
<dbReference type="InterPro" id="IPR002668">
    <property type="entry name" value="CNT_N_dom"/>
</dbReference>
<dbReference type="InterPro" id="IPR008276">
    <property type="entry name" value="C_nuclsd_transpt"/>
</dbReference>
<gene>
    <name evidence="11" type="ORF">EI981_04895</name>
</gene>
<evidence type="ECO:0000256" key="6">
    <source>
        <dbReference type="ARBA" id="ARBA00023136"/>
    </source>
</evidence>
<name>A0A3S9UUA1_9BACL</name>
<dbReference type="Pfam" id="PF07662">
    <property type="entry name" value="Nucleos_tra2_C"/>
    <property type="match status" value="1"/>
</dbReference>
<dbReference type="Pfam" id="PF01773">
    <property type="entry name" value="Nucleos_tra2_N"/>
    <property type="match status" value="1"/>
</dbReference>
<feature type="domain" description="Concentrative nucleoside transporter N-terminal" evidence="8">
    <location>
        <begin position="8"/>
        <end position="81"/>
    </location>
</feature>
<evidence type="ECO:0000259" key="8">
    <source>
        <dbReference type="Pfam" id="PF01773"/>
    </source>
</evidence>
<evidence type="ECO:0000256" key="3">
    <source>
        <dbReference type="ARBA" id="ARBA00022475"/>
    </source>
</evidence>
<comment type="subcellular location">
    <subcellularLocation>
        <location evidence="1">Cell membrane</location>
        <topology evidence="1">Multi-pass membrane protein</topology>
    </subcellularLocation>
</comment>
<evidence type="ECO:0000256" key="2">
    <source>
        <dbReference type="ARBA" id="ARBA00009033"/>
    </source>
</evidence>
<dbReference type="GO" id="GO:0005337">
    <property type="term" value="F:nucleoside transmembrane transporter activity"/>
    <property type="evidence" value="ECO:0007669"/>
    <property type="project" value="InterPro"/>
</dbReference>
<dbReference type="GO" id="GO:0005886">
    <property type="term" value="C:plasma membrane"/>
    <property type="evidence" value="ECO:0007669"/>
    <property type="project" value="UniProtKB-SubCell"/>
</dbReference>
<feature type="domain" description="Nucleoside transporter/FeoB GTPase Gate" evidence="10">
    <location>
        <begin position="94"/>
        <end position="191"/>
    </location>
</feature>
<reference evidence="12" key="1">
    <citation type="submission" date="2018-12" db="EMBL/GenBank/DDBJ databases">
        <title>Complete genome sequence of Paenibacillus sp. MBLB1234.</title>
        <authorList>
            <person name="Nam Y.-D."/>
            <person name="Kang J."/>
            <person name="Chung W.-H."/>
            <person name="Park Y.S."/>
        </authorList>
    </citation>
    <scope>NUCLEOTIDE SEQUENCE [LARGE SCALE GENOMIC DNA]</scope>
    <source>
        <strain evidence="12">MBLB1234</strain>
    </source>
</reference>
<keyword evidence="6 7" id="KW-0472">Membrane</keyword>
<feature type="transmembrane region" description="Helical" evidence="7">
    <location>
        <begin position="347"/>
        <end position="372"/>
    </location>
</feature>
<evidence type="ECO:0000256" key="7">
    <source>
        <dbReference type="SAM" id="Phobius"/>
    </source>
</evidence>
<evidence type="ECO:0000256" key="5">
    <source>
        <dbReference type="ARBA" id="ARBA00022989"/>
    </source>
</evidence>
<dbReference type="PANTHER" id="PTHR10590">
    <property type="entry name" value="SODIUM/NUCLEOSIDE COTRANSPORTER"/>
    <property type="match status" value="1"/>
</dbReference>
<organism evidence="11 12">
    <name type="scientific">Paenibacillus lutimineralis</name>
    <dbReference type="NCBI Taxonomy" id="2707005"/>
    <lineage>
        <taxon>Bacteria</taxon>
        <taxon>Bacillati</taxon>
        <taxon>Bacillota</taxon>
        <taxon>Bacilli</taxon>
        <taxon>Bacillales</taxon>
        <taxon>Paenibacillaceae</taxon>
        <taxon>Paenibacillus</taxon>
    </lineage>
</organism>